<accession>A0A0F9W127</accession>
<feature type="region of interest" description="Disordered" evidence="1">
    <location>
        <begin position="71"/>
        <end position="91"/>
    </location>
</feature>
<evidence type="ECO:0000256" key="1">
    <source>
        <dbReference type="SAM" id="MobiDB-lite"/>
    </source>
</evidence>
<proteinExistence type="predicted"/>
<dbReference type="EMBL" id="LAZR01000249">
    <property type="protein sequence ID" value="KKN79361.1"/>
    <property type="molecule type" value="Genomic_DNA"/>
</dbReference>
<feature type="transmembrane region" description="Helical" evidence="2">
    <location>
        <begin position="7"/>
        <end position="27"/>
    </location>
</feature>
<evidence type="ECO:0000256" key="2">
    <source>
        <dbReference type="SAM" id="Phobius"/>
    </source>
</evidence>
<feature type="transmembrane region" description="Helical" evidence="2">
    <location>
        <begin position="33"/>
        <end position="55"/>
    </location>
</feature>
<name>A0A0F9W127_9ZZZZ</name>
<gene>
    <name evidence="3" type="ORF">LCGC14_0341430</name>
</gene>
<reference evidence="3" key="1">
    <citation type="journal article" date="2015" name="Nature">
        <title>Complex archaea that bridge the gap between prokaryotes and eukaryotes.</title>
        <authorList>
            <person name="Spang A."/>
            <person name="Saw J.H."/>
            <person name="Jorgensen S.L."/>
            <person name="Zaremba-Niedzwiedzka K."/>
            <person name="Martijn J."/>
            <person name="Lind A.E."/>
            <person name="van Eijk R."/>
            <person name="Schleper C."/>
            <person name="Guy L."/>
            <person name="Ettema T.J."/>
        </authorList>
    </citation>
    <scope>NUCLEOTIDE SEQUENCE</scope>
</reference>
<organism evidence="3">
    <name type="scientific">marine sediment metagenome</name>
    <dbReference type="NCBI Taxonomy" id="412755"/>
    <lineage>
        <taxon>unclassified sequences</taxon>
        <taxon>metagenomes</taxon>
        <taxon>ecological metagenomes</taxon>
    </lineage>
</organism>
<keyword evidence="2" id="KW-0472">Membrane</keyword>
<evidence type="ECO:0000313" key="3">
    <source>
        <dbReference type="EMBL" id="KKN79361.1"/>
    </source>
</evidence>
<dbReference type="AlphaFoldDB" id="A0A0F9W127"/>
<keyword evidence="2" id="KW-0812">Transmembrane</keyword>
<sequence length="91" mass="10308">MAKHYDTIIVVETIIIMASLIGIALIIQNVAVSLINGMLIIPLSIFVAIVTNKIIKHMNWREAYRDFCPSKRRGNETGGRKTDGYCEMARW</sequence>
<protein>
    <submittedName>
        <fullName evidence="3">Uncharacterized protein</fullName>
    </submittedName>
</protein>
<keyword evidence="2" id="KW-1133">Transmembrane helix</keyword>
<comment type="caution">
    <text evidence="3">The sequence shown here is derived from an EMBL/GenBank/DDBJ whole genome shotgun (WGS) entry which is preliminary data.</text>
</comment>